<dbReference type="AlphaFoldDB" id="A0A2S2QP99"/>
<dbReference type="GO" id="GO:0007623">
    <property type="term" value="P:circadian rhythm"/>
    <property type="evidence" value="ECO:0007669"/>
    <property type="project" value="UniProtKB-ARBA"/>
</dbReference>
<dbReference type="RefSeq" id="XP_025408746.1">
    <property type="nucleotide sequence ID" value="XM_025552961.1"/>
</dbReference>
<evidence type="ECO:0000256" key="1">
    <source>
        <dbReference type="ARBA" id="ARBA00022729"/>
    </source>
</evidence>
<name>A0A2S2QP99_9HEMI</name>
<keyword evidence="1 4" id="KW-0732">Signal</keyword>
<dbReference type="Gene3D" id="3.15.10.30">
    <property type="entry name" value="Haemolymph juvenile hormone binding protein"/>
    <property type="match status" value="1"/>
</dbReference>
<feature type="chain" id="PRO_5044579205" evidence="4">
    <location>
        <begin position="22"/>
        <end position="254"/>
    </location>
</feature>
<feature type="signal peptide" evidence="4">
    <location>
        <begin position="1"/>
        <end position="21"/>
    </location>
</feature>
<dbReference type="OrthoDB" id="8186595at2759"/>
<dbReference type="EMBL" id="GGMS01010338">
    <property type="protein sequence ID" value="MBY79541.1"/>
    <property type="molecule type" value="Transcribed_RNA"/>
</dbReference>
<proteinExistence type="inferred from homology"/>
<comment type="similarity">
    <text evidence="3">Belongs to the TO family.</text>
</comment>
<evidence type="ECO:0000313" key="6">
    <source>
        <dbReference type="Proteomes" id="UP000694846"/>
    </source>
</evidence>
<evidence type="ECO:0000256" key="3">
    <source>
        <dbReference type="ARBA" id="ARBA00060902"/>
    </source>
</evidence>
<dbReference type="Pfam" id="PF06585">
    <property type="entry name" value="JHBP"/>
    <property type="match status" value="1"/>
</dbReference>
<reference evidence="7" key="2">
    <citation type="submission" date="2025-04" db="UniProtKB">
        <authorList>
            <consortium name="RefSeq"/>
        </authorList>
    </citation>
    <scope>IDENTIFICATION</scope>
    <source>
        <tissue evidence="7">Whole body</tissue>
    </source>
</reference>
<dbReference type="FunFam" id="3.15.10.30:FF:000001">
    <property type="entry name" value="Takeout-like protein 1"/>
    <property type="match status" value="1"/>
</dbReference>
<sequence>MMANTWNIASCLVCVIGIVLAAPATVKLPKGFVQCKKSDPKLGECIKNSLSYAVPHLVKGVPSLGLLPIDPLRITALGIDQGSGPVSIKLNFRDLDISNIGTVIIKEVTADLNNNHFTFDLEFEKPITLDGHYDVKGKVIILPITGDGLSKIILDNLKAKINLYLKPVVRNGVTYMDISEIVLKFTTTKMHLKLDNLFKGDKALGNNMNTFLNENWSEILGELQSSFENALAAAFGGIAQQFFHKVPFNQVFQE</sequence>
<dbReference type="InterPro" id="IPR038606">
    <property type="entry name" value="To_sf"/>
</dbReference>
<accession>A0A2S2QP99</accession>
<protein>
    <submittedName>
        <fullName evidence="5 7">Protein takeout</fullName>
    </submittedName>
</protein>
<keyword evidence="2" id="KW-0090">Biological rhythms</keyword>
<dbReference type="PANTHER" id="PTHR11008:SF40">
    <property type="entry name" value="PROTEIN TAKEOUT"/>
    <property type="match status" value="1"/>
</dbReference>
<dbReference type="InterPro" id="IPR010562">
    <property type="entry name" value="Haemolymph_juvenile_hormone-bd"/>
</dbReference>
<organism evidence="5">
    <name type="scientific">Sipha flava</name>
    <name type="common">yellow sugarcane aphid</name>
    <dbReference type="NCBI Taxonomy" id="143950"/>
    <lineage>
        <taxon>Eukaryota</taxon>
        <taxon>Metazoa</taxon>
        <taxon>Ecdysozoa</taxon>
        <taxon>Arthropoda</taxon>
        <taxon>Hexapoda</taxon>
        <taxon>Insecta</taxon>
        <taxon>Pterygota</taxon>
        <taxon>Neoptera</taxon>
        <taxon>Paraneoptera</taxon>
        <taxon>Hemiptera</taxon>
        <taxon>Sternorrhyncha</taxon>
        <taxon>Aphidomorpha</taxon>
        <taxon>Aphidoidea</taxon>
        <taxon>Aphididae</taxon>
        <taxon>Sipha</taxon>
    </lineage>
</organism>
<keyword evidence="6" id="KW-1185">Reference proteome</keyword>
<evidence type="ECO:0000313" key="7">
    <source>
        <dbReference type="RefSeq" id="XP_025408746.1"/>
    </source>
</evidence>
<evidence type="ECO:0000256" key="2">
    <source>
        <dbReference type="ARBA" id="ARBA00023108"/>
    </source>
</evidence>
<dbReference type="SMART" id="SM00700">
    <property type="entry name" value="JHBP"/>
    <property type="match status" value="1"/>
</dbReference>
<evidence type="ECO:0000256" key="4">
    <source>
        <dbReference type="SAM" id="SignalP"/>
    </source>
</evidence>
<dbReference type="GO" id="GO:0005615">
    <property type="term" value="C:extracellular space"/>
    <property type="evidence" value="ECO:0007669"/>
    <property type="project" value="TreeGrafter"/>
</dbReference>
<dbReference type="PANTHER" id="PTHR11008">
    <property type="entry name" value="PROTEIN TAKEOUT-LIKE PROTEIN"/>
    <property type="match status" value="1"/>
</dbReference>
<dbReference type="Proteomes" id="UP000694846">
    <property type="component" value="Unplaced"/>
</dbReference>
<gene>
    <name evidence="5" type="primary">to_2</name>
    <name evidence="7" type="synonym">LOC112682385</name>
    <name evidence="5" type="ORF">g.38604</name>
</gene>
<evidence type="ECO:0000313" key="5">
    <source>
        <dbReference type="EMBL" id="MBY79541.1"/>
    </source>
</evidence>
<reference evidence="5" key="1">
    <citation type="submission" date="2018-04" db="EMBL/GenBank/DDBJ databases">
        <title>Transcriptome assembly of Sipha flava.</title>
        <authorList>
            <person name="Scully E.D."/>
            <person name="Geib S.M."/>
            <person name="Palmer N.A."/>
            <person name="Koch K."/>
            <person name="Bradshaw J."/>
            <person name="Heng-Moss T."/>
            <person name="Sarath G."/>
        </authorList>
    </citation>
    <scope>NUCLEOTIDE SEQUENCE</scope>
</reference>